<proteinExistence type="predicted"/>
<accession>A0A540N290</accession>
<keyword evidence="5" id="KW-1185">Reference proteome</keyword>
<dbReference type="PROSITE" id="PS50005">
    <property type="entry name" value="TPR"/>
    <property type="match status" value="1"/>
</dbReference>
<comment type="caution">
    <text evidence="4">The sequence shown here is derived from an EMBL/GenBank/DDBJ whole genome shotgun (WGS) entry which is preliminary data.</text>
</comment>
<dbReference type="EMBL" id="VIEB01000136">
    <property type="protein sequence ID" value="TQE04640.1"/>
    <property type="molecule type" value="Genomic_DNA"/>
</dbReference>
<evidence type="ECO:0000256" key="3">
    <source>
        <dbReference type="SAM" id="Phobius"/>
    </source>
</evidence>
<dbReference type="Proteomes" id="UP000315295">
    <property type="component" value="Unassembled WGS sequence"/>
</dbReference>
<keyword evidence="3" id="KW-1133">Transmembrane helix</keyword>
<dbReference type="STRING" id="106549.A0A540N290"/>
<feature type="repeat" description="TPR" evidence="1">
    <location>
        <begin position="144"/>
        <end position="177"/>
    </location>
</feature>
<gene>
    <name evidence="4" type="ORF">C1H46_009723</name>
</gene>
<dbReference type="AlphaFoldDB" id="A0A540N290"/>
<feature type="region of interest" description="Disordered" evidence="2">
    <location>
        <begin position="313"/>
        <end position="384"/>
    </location>
</feature>
<dbReference type="SUPFAM" id="SSF48452">
    <property type="entry name" value="TPR-like"/>
    <property type="match status" value="1"/>
</dbReference>
<dbReference type="InterPro" id="IPR019734">
    <property type="entry name" value="TPR_rpt"/>
</dbReference>
<name>A0A540N290_MALBA</name>
<keyword evidence="1" id="KW-0802">TPR repeat</keyword>
<evidence type="ECO:0000256" key="1">
    <source>
        <dbReference type="PROSITE-ProRule" id="PRU00339"/>
    </source>
</evidence>
<evidence type="ECO:0000313" key="5">
    <source>
        <dbReference type="Proteomes" id="UP000315295"/>
    </source>
</evidence>
<feature type="transmembrane region" description="Helical" evidence="3">
    <location>
        <begin position="586"/>
        <end position="610"/>
    </location>
</feature>
<keyword evidence="3" id="KW-0472">Membrane</keyword>
<dbReference type="PANTHER" id="PTHR33868:SF18">
    <property type="entry name" value="TRANSMEMBRANE PROTEIN"/>
    <property type="match status" value="1"/>
</dbReference>
<dbReference type="InterPro" id="IPR011990">
    <property type="entry name" value="TPR-like_helical_dom_sf"/>
</dbReference>
<feature type="compositionally biased region" description="Basic and acidic residues" evidence="2">
    <location>
        <begin position="322"/>
        <end position="334"/>
    </location>
</feature>
<keyword evidence="3" id="KW-0812">Transmembrane</keyword>
<feature type="compositionally biased region" description="Basic and acidic residues" evidence="2">
    <location>
        <begin position="343"/>
        <end position="361"/>
    </location>
</feature>
<dbReference type="PANTHER" id="PTHR33868">
    <property type="entry name" value="EXPRESSED PROTEIN"/>
    <property type="match status" value="1"/>
</dbReference>
<evidence type="ECO:0000256" key="2">
    <source>
        <dbReference type="SAM" id="MobiDB-lite"/>
    </source>
</evidence>
<sequence length="613" mass="69027">MMQSAHLYKGSNAFSVCLPKENCSINLFMVPVRAFALCWTSRRTFASVGSLDRNLAAQEKHFQGFRTSFKQSSNRLDGMKSFERQLQELLDEVKRLIMMANKNDGKVNARVRGIEEAATIDIIALGYMAIGYWLCLKDGEPLLDSVLVRMGSMYSTLGKFEKSMSAYRRAVSNMENIYGKNSGFLTTPILGMAKVLSSIRRTSKAVESYNCAITLLESSGESDIAPENIKPDCMPYNPSPELAPNTKWWLNLEPNCGPQEFTYEQLKVLAAELEVLNSAFVHKTPIISNYYQCNGILSTQNDIKNSANSFVEQPHEVSVTHTRSDQNKGMHELKAGIGNDPQAPKKKDPGEFRYSDDHPMELDSSNRLSSEEPKKMSSSLESQWVGTENNEPWWRSAGQDELSSLVAQKSLEHIENCDLPRPQIKHRRKGPSAFDPNSAMDQMAEMGFSNMDIYTWASFTSTYSTHESGSPRSWDEVETQNDVEDERTKAELLEALCHSQTRARNAEKAAKQAYTEKEHIITLFFKQASQLLAYKQLQLLQLENFYLQLDNKDPPWSPYRGRHTKKGKFRAGKRGSRRSYKINTGVVAFAVGLGLAGAGLLIGWTMGWLFPTV</sequence>
<protein>
    <submittedName>
        <fullName evidence="4">Uncharacterized protein</fullName>
    </submittedName>
</protein>
<dbReference type="Gene3D" id="1.25.40.10">
    <property type="entry name" value="Tetratricopeptide repeat domain"/>
    <property type="match status" value="1"/>
</dbReference>
<organism evidence="4 5">
    <name type="scientific">Malus baccata</name>
    <name type="common">Siberian crab apple</name>
    <name type="synonym">Pyrus baccata</name>
    <dbReference type="NCBI Taxonomy" id="106549"/>
    <lineage>
        <taxon>Eukaryota</taxon>
        <taxon>Viridiplantae</taxon>
        <taxon>Streptophyta</taxon>
        <taxon>Embryophyta</taxon>
        <taxon>Tracheophyta</taxon>
        <taxon>Spermatophyta</taxon>
        <taxon>Magnoliopsida</taxon>
        <taxon>eudicotyledons</taxon>
        <taxon>Gunneridae</taxon>
        <taxon>Pentapetalae</taxon>
        <taxon>rosids</taxon>
        <taxon>fabids</taxon>
        <taxon>Rosales</taxon>
        <taxon>Rosaceae</taxon>
        <taxon>Amygdaloideae</taxon>
        <taxon>Maleae</taxon>
        <taxon>Malus</taxon>
    </lineage>
</organism>
<evidence type="ECO:0000313" key="4">
    <source>
        <dbReference type="EMBL" id="TQE04640.1"/>
    </source>
</evidence>
<reference evidence="4 5" key="1">
    <citation type="journal article" date="2019" name="G3 (Bethesda)">
        <title>Sequencing of a Wild Apple (Malus baccata) Genome Unravels the Differences Between Cultivated and Wild Apple Species Regarding Disease Resistance and Cold Tolerance.</title>
        <authorList>
            <person name="Chen X."/>
        </authorList>
    </citation>
    <scope>NUCLEOTIDE SEQUENCE [LARGE SCALE GENOMIC DNA]</scope>
    <source>
        <strain evidence="5">cv. Shandingzi</strain>
        <tissue evidence="4">Leaves</tissue>
    </source>
</reference>